<feature type="compositionally biased region" description="Polar residues" evidence="5">
    <location>
        <begin position="684"/>
        <end position="694"/>
    </location>
</feature>
<feature type="compositionally biased region" description="Polar residues" evidence="5">
    <location>
        <begin position="652"/>
        <end position="662"/>
    </location>
</feature>
<feature type="region of interest" description="Disordered" evidence="5">
    <location>
        <begin position="183"/>
        <end position="202"/>
    </location>
</feature>
<feature type="compositionally biased region" description="Basic and acidic residues" evidence="5">
    <location>
        <begin position="470"/>
        <end position="485"/>
    </location>
</feature>
<keyword evidence="4 6" id="KW-0472">Membrane</keyword>
<feature type="compositionally biased region" description="Low complexity" evidence="5">
    <location>
        <begin position="193"/>
        <end position="202"/>
    </location>
</feature>
<evidence type="ECO:0000313" key="9">
    <source>
        <dbReference type="Proteomes" id="UP000007879"/>
    </source>
</evidence>
<dbReference type="KEGG" id="aqu:100636830"/>
<keyword evidence="2 6" id="KW-0812">Transmembrane</keyword>
<sequence>MEIATFLQRALFMFSVFHLLTYSTIKANCNGGGSGEISESIDCSSTLLLSTDFDDPTESLMLMQPSNTAPLESESMNIPTSSSSLLALMDSTSALVTEVAPGSQTLEFGLSQSSSLSYGIAMTSSFLLQEATFSSSLPAQSSSYFSPSPLPSTTLMSSVLPSSLFQSLSHSILTTQPLSTSFFESQATPTPTPSLSSPPLVMTSSEKVLETLSSSTHDMFSSSLFVTATTRPPTNTSLVSSFSSLLTQISITPTPATSSALVSSPLTPTPSIQSSSSPTPSQTGTSPTNGGDTGLLNQIWDFFQENRDVAIIVVVGGCVISLLLCIIVVVICCCCCCRRKKDRYSVDERRLSNGNVRGTRFRPSISSPQHFYHQHELHQQHQARPEPITRKRSEVFAETELGEVSIDDALHYQGHSQVQHSQLIGGAGGGGEVTQQSLSKLTPFDASQMILQVGGGISVDDDDDVSPVTKEAEERDEVNDGRESPFMHLSDNLSQSRNRRSNEHSQDVVGGENSQYSYLGLGVMHGSDVMFTNSMMDESQDPVLHRNPMITVGMGQGTSNESREEATDRASHRTESPLLSSSTDELLDATPTKVSKGRGSSYASRDIALLTSLERGRDGEKTERSLSASAEEGRTKKTSLSSLTSLPRPQNPKATPSPSAESDLQETPEKIRSNTVSVPVGSFNRASANKSGASSRLGKLTSLEYIRASLRMKLKRMKVAKDSDGSPENPKKPLKSALRKTGSVSSYDSSIGASNTYTNHYASDFDESPHHIPASGPATSPRYPFPPQGDFMGPHPPYGMDPMLPYDPMGPSYHHPPPHHPPPFMDGYSYPISPHLAPGNYPPPMHGGMMYGTDQLSPILSVSQMDYHPTMHVGLLPQYGHPGAGMRGAGYDNYFPSQPPNYDDDDEDDDIPYRHNDMNANASQRSVRWKLDNEEIPPRTPVDPEQLTPSDDEGHNDR</sequence>
<dbReference type="GO" id="GO:0071944">
    <property type="term" value="C:cell periphery"/>
    <property type="evidence" value="ECO:0007669"/>
    <property type="project" value="UniProtKB-ARBA"/>
</dbReference>
<comment type="subcellular location">
    <subcellularLocation>
        <location evidence="1">Membrane</location>
        <topology evidence="1">Single-pass membrane protein</topology>
    </subcellularLocation>
</comment>
<proteinExistence type="predicted"/>
<reference evidence="9" key="1">
    <citation type="journal article" date="2010" name="Nature">
        <title>The Amphimedon queenslandica genome and the evolution of animal complexity.</title>
        <authorList>
            <person name="Srivastava M."/>
            <person name="Simakov O."/>
            <person name="Chapman J."/>
            <person name="Fahey B."/>
            <person name="Gauthier M.E."/>
            <person name="Mitros T."/>
            <person name="Richards G.S."/>
            <person name="Conaco C."/>
            <person name="Dacre M."/>
            <person name="Hellsten U."/>
            <person name="Larroux C."/>
            <person name="Putnam N.H."/>
            <person name="Stanke M."/>
            <person name="Adamska M."/>
            <person name="Darling A."/>
            <person name="Degnan S.M."/>
            <person name="Oakley T.H."/>
            <person name="Plachetzki D.C."/>
            <person name="Zhai Y."/>
            <person name="Adamski M."/>
            <person name="Calcino A."/>
            <person name="Cummins S.F."/>
            <person name="Goodstein D.M."/>
            <person name="Harris C."/>
            <person name="Jackson D.J."/>
            <person name="Leys S.P."/>
            <person name="Shu S."/>
            <person name="Woodcroft B.J."/>
            <person name="Vervoort M."/>
            <person name="Kosik K.S."/>
            <person name="Manning G."/>
            <person name="Degnan B.M."/>
            <person name="Rokhsar D.S."/>
        </authorList>
    </citation>
    <scope>NUCLEOTIDE SEQUENCE [LARGE SCALE GENOMIC DNA]</scope>
</reference>
<dbReference type="InParanoid" id="A0A1X7UWP5"/>
<name>A0A1X7UWP5_AMPQE</name>
<evidence type="ECO:0000256" key="7">
    <source>
        <dbReference type="SAM" id="SignalP"/>
    </source>
</evidence>
<feature type="chain" id="PRO_5012304698" evidence="7">
    <location>
        <begin position="28"/>
        <end position="958"/>
    </location>
</feature>
<evidence type="ECO:0000256" key="1">
    <source>
        <dbReference type="ARBA" id="ARBA00004167"/>
    </source>
</evidence>
<evidence type="ECO:0000256" key="4">
    <source>
        <dbReference type="ARBA" id="ARBA00023136"/>
    </source>
</evidence>
<dbReference type="STRING" id="400682.A0A1X7UWP5"/>
<evidence type="ECO:0000256" key="2">
    <source>
        <dbReference type="ARBA" id="ARBA00022692"/>
    </source>
</evidence>
<feature type="compositionally biased region" description="Polar residues" evidence="5">
    <location>
        <begin position="742"/>
        <end position="761"/>
    </location>
</feature>
<gene>
    <name evidence="8" type="primary">100636830</name>
</gene>
<feature type="signal peptide" evidence="7">
    <location>
        <begin position="1"/>
        <end position="27"/>
    </location>
</feature>
<feature type="region of interest" description="Disordered" evidence="5">
    <location>
        <begin position="890"/>
        <end position="958"/>
    </location>
</feature>
<keyword evidence="3 6" id="KW-1133">Transmembrane helix</keyword>
<dbReference type="Proteomes" id="UP000007879">
    <property type="component" value="Unassembled WGS sequence"/>
</dbReference>
<feature type="compositionally biased region" description="Basic and acidic residues" evidence="5">
    <location>
        <begin position="614"/>
        <end position="624"/>
    </location>
</feature>
<feature type="region of interest" description="Disordered" evidence="5">
    <location>
        <begin position="455"/>
        <end position="511"/>
    </location>
</feature>
<evidence type="ECO:0000256" key="6">
    <source>
        <dbReference type="SAM" id="Phobius"/>
    </source>
</evidence>
<dbReference type="PANTHER" id="PTHR15549:SF30">
    <property type="entry name" value="MID2 DOMAIN-CONTAINING PROTEIN"/>
    <property type="match status" value="1"/>
</dbReference>
<keyword evidence="9" id="KW-1185">Reference proteome</keyword>
<feature type="region of interest" description="Disordered" evidence="5">
    <location>
        <begin position="548"/>
        <end position="696"/>
    </location>
</feature>
<evidence type="ECO:0000313" key="8">
    <source>
        <dbReference type="EnsemblMetazoa" id="Aqu2.1.31797_001"/>
    </source>
</evidence>
<dbReference type="PANTHER" id="PTHR15549">
    <property type="entry name" value="PAIRED IMMUNOGLOBULIN-LIKE TYPE 2 RECEPTOR"/>
    <property type="match status" value="1"/>
</dbReference>
<keyword evidence="7" id="KW-0732">Signal</keyword>
<protein>
    <submittedName>
        <fullName evidence="8">Uncharacterized protein</fullName>
    </submittedName>
</protein>
<dbReference type="EnsemblMetazoa" id="Aqu2.1.31797_001">
    <property type="protein sequence ID" value="Aqu2.1.31797_001"/>
    <property type="gene ID" value="Aqu2.1.31797"/>
</dbReference>
<organism evidence="8">
    <name type="scientific">Amphimedon queenslandica</name>
    <name type="common">Sponge</name>
    <dbReference type="NCBI Taxonomy" id="400682"/>
    <lineage>
        <taxon>Eukaryota</taxon>
        <taxon>Metazoa</taxon>
        <taxon>Porifera</taxon>
        <taxon>Demospongiae</taxon>
        <taxon>Heteroscleromorpha</taxon>
        <taxon>Haplosclerida</taxon>
        <taxon>Niphatidae</taxon>
        <taxon>Amphimedon</taxon>
    </lineage>
</organism>
<evidence type="ECO:0000256" key="5">
    <source>
        <dbReference type="SAM" id="MobiDB-lite"/>
    </source>
</evidence>
<dbReference type="InterPro" id="IPR051694">
    <property type="entry name" value="Immunoregulatory_rcpt-like"/>
</dbReference>
<dbReference type="AlphaFoldDB" id="A0A1X7UWP5"/>
<feature type="region of interest" description="Disordered" evidence="5">
    <location>
        <begin position="717"/>
        <end position="798"/>
    </location>
</feature>
<feature type="compositionally biased region" description="Basic and acidic residues" evidence="5">
    <location>
        <begin position="561"/>
        <end position="575"/>
    </location>
</feature>
<feature type="compositionally biased region" description="Low complexity" evidence="5">
    <location>
        <begin position="263"/>
        <end position="288"/>
    </location>
</feature>
<feature type="transmembrane region" description="Helical" evidence="6">
    <location>
        <begin position="309"/>
        <end position="331"/>
    </location>
</feature>
<feature type="region of interest" description="Disordered" evidence="5">
    <location>
        <begin position="258"/>
        <end position="290"/>
    </location>
</feature>
<dbReference type="GO" id="GO:0016020">
    <property type="term" value="C:membrane"/>
    <property type="evidence" value="ECO:0007669"/>
    <property type="project" value="UniProtKB-SubCell"/>
</dbReference>
<reference evidence="8" key="2">
    <citation type="submission" date="2017-05" db="UniProtKB">
        <authorList>
            <consortium name="EnsemblMetazoa"/>
        </authorList>
    </citation>
    <scope>IDENTIFICATION</scope>
</reference>
<dbReference type="EnsemblMetazoa" id="XM_003386614.2">
    <property type="protein sequence ID" value="XP_003386662.2"/>
    <property type="gene ID" value="LOC100636830"/>
</dbReference>
<evidence type="ECO:0000256" key="3">
    <source>
        <dbReference type="ARBA" id="ARBA00022989"/>
    </source>
</evidence>
<accession>A0A1X7UWP5</accession>